<dbReference type="Gene3D" id="2.30.120.10">
    <property type="match status" value="1"/>
</dbReference>
<dbReference type="Gene3D" id="3.60.20.10">
    <property type="entry name" value="Glutamine Phosphoribosylpyrophosphate, subunit 1, domain 1"/>
    <property type="match status" value="1"/>
</dbReference>
<evidence type="ECO:0000313" key="2">
    <source>
        <dbReference type="Proteomes" id="UP000318667"/>
    </source>
</evidence>
<dbReference type="InterPro" id="IPR029055">
    <property type="entry name" value="Ntn_hydrolases_N"/>
</dbReference>
<dbReference type="InterPro" id="IPR043147">
    <property type="entry name" value="Penicillin_amidase_A-knob"/>
</dbReference>
<dbReference type="EMBL" id="VLKI01000006">
    <property type="protein sequence ID" value="TWH86498.1"/>
    <property type="molecule type" value="Genomic_DNA"/>
</dbReference>
<organism evidence="1 2">
    <name type="scientific">Cytobacillus oceanisediminis</name>
    <dbReference type="NCBI Taxonomy" id="665099"/>
    <lineage>
        <taxon>Bacteria</taxon>
        <taxon>Bacillati</taxon>
        <taxon>Bacillota</taxon>
        <taxon>Bacilli</taxon>
        <taxon>Bacillales</taxon>
        <taxon>Bacillaceae</taxon>
        <taxon>Cytobacillus</taxon>
    </lineage>
</organism>
<reference evidence="1 2" key="1">
    <citation type="journal article" date="2015" name="Stand. Genomic Sci.">
        <title>Genomic Encyclopedia of Bacterial and Archaeal Type Strains, Phase III: the genomes of soil and plant-associated and newly described type strains.</title>
        <authorList>
            <person name="Whitman W.B."/>
            <person name="Woyke T."/>
            <person name="Klenk H.P."/>
            <person name="Zhou Y."/>
            <person name="Lilburn T.G."/>
            <person name="Beck B.J."/>
            <person name="De Vos P."/>
            <person name="Vandamme P."/>
            <person name="Eisen J.A."/>
            <person name="Garrity G."/>
            <person name="Hugenholtz P."/>
            <person name="Kyrpides N.C."/>
        </authorList>
    </citation>
    <scope>NUCLEOTIDE SEQUENCE [LARGE SCALE GENOMIC DNA]</scope>
    <source>
        <strain evidence="1 2">CGMCC 1.10115</strain>
    </source>
</reference>
<sequence>MGSNQCRTRCSGLNIEKRNPDNKYEFLFNEKWEKAEVIEEPIKVKGKGIINYEVTVTRHGPVVSEFAADSGEGTVLSLQWTALEPSKELEAILKMNKAADWDQFEQALELFHTPAQNFVFASPDGTIAYKANGKIPFRKKGNGLLPVPGWTDEYGWKDYIPYEELPRIVNPKDAFISTANNKVIGDNYPYHISHDWAQPYRQMRIQEFLKTNEKLTPDDMMSLQMDQKNLQAQEFNPIFLSVLDKPTAVQEKEAIDLLKNWNFIDHKDEAAPLIFNLWMKNLYDVLFEGQIPSEMRKLFKGQKQAVDEMMRRAAEGTESEWIAEKGGLEEVLHKSLFLSVKEAEALQGKNMSNWKWGDYHQLAFSHPLSSVEPLNYLFNRKGRIPVGGSSVTVQAAANKDDGTVNHGGSWRFVIDTSNMHTAFHLVGPGQSGHPLSRWYHDQLNDWAEGNYHQTRLDEQSSKNQLVLKP</sequence>
<proteinExistence type="predicted"/>
<dbReference type="InterPro" id="IPR002692">
    <property type="entry name" value="S45"/>
</dbReference>
<dbReference type="Pfam" id="PF01804">
    <property type="entry name" value="Penicil_amidase"/>
    <property type="match status" value="1"/>
</dbReference>
<dbReference type="AlphaFoldDB" id="A0A562JTN0"/>
<evidence type="ECO:0000313" key="1">
    <source>
        <dbReference type="EMBL" id="TWH86498.1"/>
    </source>
</evidence>
<dbReference type="InterPro" id="IPR043146">
    <property type="entry name" value="Penicillin_amidase_N_B-knob"/>
</dbReference>
<keyword evidence="2" id="KW-1185">Reference proteome</keyword>
<dbReference type="PANTHER" id="PTHR34218:SF4">
    <property type="entry name" value="ACYL-HOMOSERINE LACTONE ACYLASE QUIP"/>
    <property type="match status" value="1"/>
</dbReference>
<protein>
    <submittedName>
        <fullName evidence="1">Penicillin amidase</fullName>
    </submittedName>
</protein>
<gene>
    <name evidence="1" type="ORF">IQ19_02520</name>
</gene>
<dbReference type="GO" id="GO:0016787">
    <property type="term" value="F:hydrolase activity"/>
    <property type="evidence" value="ECO:0007669"/>
    <property type="project" value="InterPro"/>
</dbReference>
<dbReference type="SUPFAM" id="SSF56235">
    <property type="entry name" value="N-terminal nucleophile aminohydrolases (Ntn hydrolases)"/>
    <property type="match status" value="1"/>
</dbReference>
<dbReference type="CDD" id="cd03747">
    <property type="entry name" value="Ntn_PGA_like"/>
    <property type="match status" value="1"/>
</dbReference>
<dbReference type="GO" id="GO:0017000">
    <property type="term" value="P:antibiotic biosynthetic process"/>
    <property type="evidence" value="ECO:0007669"/>
    <property type="project" value="InterPro"/>
</dbReference>
<comment type="caution">
    <text evidence="1">The sequence shown here is derived from an EMBL/GenBank/DDBJ whole genome shotgun (WGS) entry which is preliminary data.</text>
</comment>
<dbReference type="PANTHER" id="PTHR34218">
    <property type="entry name" value="PEPTIDASE S45 PENICILLIN AMIDASE"/>
    <property type="match status" value="1"/>
</dbReference>
<accession>A0A562JTN0</accession>
<dbReference type="Proteomes" id="UP000318667">
    <property type="component" value="Unassembled WGS sequence"/>
</dbReference>
<dbReference type="Gene3D" id="1.10.1400.10">
    <property type="match status" value="1"/>
</dbReference>
<name>A0A562JTN0_9BACI</name>